<organism evidence="1 2">
    <name type="scientific">Chara braunii</name>
    <name type="common">Braun's stonewort</name>
    <dbReference type="NCBI Taxonomy" id="69332"/>
    <lineage>
        <taxon>Eukaryota</taxon>
        <taxon>Viridiplantae</taxon>
        <taxon>Streptophyta</taxon>
        <taxon>Charophyceae</taxon>
        <taxon>Charales</taxon>
        <taxon>Characeae</taxon>
        <taxon>Chara</taxon>
    </lineage>
</organism>
<keyword evidence="2" id="KW-1185">Reference proteome</keyword>
<sequence>MFISVVTEDSAGFVGGNNLYSPLCALNLKSRTAAAIKLALLLNVGGYSWGGAATDVRLSWGLPLVVGRPGRSELTGSPRGPRAQTDEPGTAKLFGGHWIAEAIGTPAVWGHLA</sequence>
<dbReference type="Gramene" id="GBG91795">
    <property type="protein sequence ID" value="GBG91795"/>
    <property type="gene ID" value="CBR_g53684"/>
</dbReference>
<protein>
    <submittedName>
        <fullName evidence="1">Uncharacterized protein</fullName>
    </submittedName>
</protein>
<dbReference type="EMBL" id="BFEA01000952">
    <property type="protein sequence ID" value="GBG91795.1"/>
    <property type="molecule type" value="Genomic_DNA"/>
</dbReference>
<dbReference type="Proteomes" id="UP000265515">
    <property type="component" value="Unassembled WGS sequence"/>
</dbReference>
<evidence type="ECO:0000313" key="2">
    <source>
        <dbReference type="Proteomes" id="UP000265515"/>
    </source>
</evidence>
<gene>
    <name evidence="1" type="ORF">CBR_g53684</name>
</gene>
<evidence type="ECO:0000313" key="1">
    <source>
        <dbReference type="EMBL" id="GBG91795.1"/>
    </source>
</evidence>
<proteinExistence type="predicted"/>
<name>A0A388MBA9_CHABU</name>
<accession>A0A388MBA9</accession>
<reference evidence="1 2" key="1">
    <citation type="journal article" date="2018" name="Cell">
        <title>The Chara Genome: Secondary Complexity and Implications for Plant Terrestrialization.</title>
        <authorList>
            <person name="Nishiyama T."/>
            <person name="Sakayama H."/>
            <person name="Vries J.D."/>
            <person name="Buschmann H."/>
            <person name="Saint-Marcoux D."/>
            <person name="Ullrich K.K."/>
            <person name="Haas F.B."/>
            <person name="Vanderstraeten L."/>
            <person name="Becker D."/>
            <person name="Lang D."/>
            <person name="Vosolsobe S."/>
            <person name="Rombauts S."/>
            <person name="Wilhelmsson P.K.I."/>
            <person name="Janitza P."/>
            <person name="Kern R."/>
            <person name="Heyl A."/>
            <person name="Rumpler F."/>
            <person name="Villalobos L.I.A.C."/>
            <person name="Clay J.M."/>
            <person name="Skokan R."/>
            <person name="Toyoda A."/>
            <person name="Suzuki Y."/>
            <person name="Kagoshima H."/>
            <person name="Schijlen E."/>
            <person name="Tajeshwar N."/>
            <person name="Catarino B."/>
            <person name="Hetherington A.J."/>
            <person name="Saltykova A."/>
            <person name="Bonnot C."/>
            <person name="Breuninger H."/>
            <person name="Symeonidi A."/>
            <person name="Radhakrishnan G.V."/>
            <person name="Van Nieuwerburgh F."/>
            <person name="Deforce D."/>
            <person name="Chang C."/>
            <person name="Karol K.G."/>
            <person name="Hedrich R."/>
            <person name="Ulvskov P."/>
            <person name="Glockner G."/>
            <person name="Delwiche C.F."/>
            <person name="Petrasek J."/>
            <person name="Van de Peer Y."/>
            <person name="Friml J."/>
            <person name="Beilby M."/>
            <person name="Dolan L."/>
            <person name="Kohara Y."/>
            <person name="Sugano S."/>
            <person name="Fujiyama A."/>
            <person name="Delaux P.-M."/>
            <person name="Quint M."/>
            <person name="TheiBen G."/>
            <person name="Hagemann M."/>
            <person name="Harholt J."/>
            <person name="Dunand C."/>
            <person name="Zachgo S."/>
            <person name="Langdale J."/>
            <person name="Maumus F."/>
            <person name="Straeten D.V.D."/>
            <person name="Gould S.B."/>
            <person name="Rensing S.A."/>
        </authorList>
    </citation>
    <scope>NUCLEOTIDE SEQUENCE [LARGE SCALE GENOMIC DNA]</scope>
    <source>
        <strain evidence="1 2">S276</strain>
    </source>
</reference>
<dbReference type="AlphaFoldDB" id="A0A388MBA9"/>
<comment type="caution">
    <text evidence="1">The sequence shown here is derived from an EMBL/GenBank/DDBJ whole genome shotgun (WGS) entry which is preliminary data.</text>
</comment>